<dbReference type="EMBL" id="JANPWB010000008">
    <property type="protein sequence ID" value="KAJ1164820.1"/>
    <property type="molecule type" value="Genomic_DNA"/>
</dbReference>
<comment type="caution">
    <text evidence="2">The sequence shown here is derived from an EMBL/GenBank/DDBJ whole genome shotgun (WGS) entry which is preliminary data.</text>
</comment>
<name>A0AAV7SLA3_PLEWA</name>
<protein>
    <submittedName>
        <fullName evidence="2">Uncharacterized protein</fullName>
    </submittedName>
</protein>
<organism evidence="2 3">
    <name type="scientific">Pleurodeles waltl</name>
    <name type="common">Iberian ribbed newt</name>
    <dbReference type="NCBI Taxonomy" id="8319"/>
    <lineage>
        <taxon>Eukaryota</taxon>
        <taxon>Metazoa</taxon>
        <taxon>Chordata</taxon>
        <taxon>Craniata</taxon>
        <taxon>Vertebrata</taxon>
        <taxon>Euteleostomi</taxon>
        <taxon>Amphibia</taxon>
        <taxon>Batrachia</taxon>
        <taxon>Caudata</taxon>
        <taxon>Salamandroidea</taxon>
        <taxon>Salamandridae</taxon>
        <taxon>Pleurodelinae</taxon>
        <taxon>Pleurodeles</taxon>
    </lineage>
</organism>
<feature type="region of interest" description="Disordered" evidence="1">
    <location>
        <begin position="42"/>
        <end position="85"/>
    </location>
</feature>
<dbReference type="AlphaFoldDB" id="A0AAV7SLA3"/>
<sequence>MTCVQDSVAADRLPCLSPHCARSVGAQEAPWLVERDLGGPSAARQLWEEEKAEPPVASQMSSTGKPVARSGHANDAFSEQCEGRG</sequence>
<accession>A0AAV7SLA3</accession>
<evidence type="ECO:0000313" key="3">
    <source>
        <dbReference type="Proteomes" id="UP001066276"/>
    </source>
</evidence>
<evidence type="ECO:0000313" key="2">
    <source>
        <dbReference type="EMBL" id="KAJ1164820.1"/>
    </source>
</evidence>
<reference evidence="2" key="1">
    <citation type="journal article" date="2022" name="bioRxiv">
        <title>Sequencing and chromosome-scale assembly of the giantPleurodeles waltlgenome.</title>
        <authorList>
            <person name="Brown T."/>
            <person name="Elewa A."/>
            <person name="Iarovenko S."/>
            <person name="Subramanian E."/>
            <person name="Araus A.J."/>
            <person name="Petzold A."/>
            <person name="Susuki M."/>
            <person name="Suzuki K.-i.T."/>
            <person name="Hayashi T."/>
            <person name="Toyoda A."/>
            <person name="Oliveira C."/>
            <person name="Osipova E."/>
            <person name="Leigh N.D."/>
            <person name="Simon A."/>
            <person name="Yun M.H."/>
        </authorList>
    </citation>
    <scope>NUCLEOTIDE SEQUENCE</scope>
    <source>
        <strain evidence="2">20211129_DDA</strain>
        <tissue evidence="2">Liver</tissue>
    </source>
</reference>
<evidence type="ECO:0000256" key="1">
    <source>
        <dbReference type="SAM" id="MobiDB-lite"/>
    </source>
</evidence>
<proteinExistence type="predicted"/>
<keyword evidence="3" id="KW-1185">Reference proteome</keyword>
<gene>
    <name evidence="2" type="ORF">NDU88_005254</name>
</gene>
<dbReference type="Proteomes" id="UP001066276">
    <property type="component" value="Chromosome 4_2"/>
</dbReference>